<evidence type="ECO:0008006" key="3">
    <source>
        <dbReference type="Google" id="ProtNLM"/>
    </source>
</evidence>
<protein>
    <recommendedName>
        <fullName evidence="3">Tip attachment protein J domain-containing protein</fullName>
    </recommendedName>
</protein>
<reference evidence="1 2" key="1">
    <citation type="submission" date="2013-10" db="EMBL/GenBank/DDBJ databases">
        <title>The Genome Sequence of Acinetobacter lwoffii NIPH 512.</title>
        <authorList>
            <consortium name="The Broad Institute Genomics Platform"/>
            <consortium name="The Broad Institute Genome Sequencing Center for Infectious Disease"/>
            <person name="Cerqueira G."/>
            <person name="Feldgarden M."/>
            <person name="Courvalin P."/>
            <person name="Grillot-Courvalin C."/>
            <person name="Clermont D."/>
            <person name="Rocha E."/>
            <person name="Yoon E.-J."/>
            <person name="Nemec A."/>
            <person name="Young S.K."/>
            <person name="Zeng Q."/>
            <person name="Gargeya S."/>
            <person name="Fitzgerald M."/>
            <person name="Abouelleil A."/>
            <person name="Alvarado L."/>
            <person name="Berlin A.M."/>
            <person name="Chapman S.B."/>
            <person name="Gainer-Dewar J."/>
            <person name="Goldberg J."/>
            <person name="Gnerre S."/>
            <person name="Griggs A."/>
            <person name="Gujja S."/>
            <person name="Hansen M."/>
            <person name="Howarth C."/>
            <person name="Imamovic A."/>
            <person name="Ireland A."/>
            <person name="Larimer J."/>
            <person name="McCowan C."/>
            <person name="Murphy C."/>
            <person name="Pearson M."/>
            <person name="Poon T.W."/>
            <person name="Priest M."/>
            <person name="Roberts A."/>
            <person name="Saif S."/>
            <person name="Shea T."/>
            <person name="Sykes S."/>
            <person name="Wortman J."/>
            <person name="Nusbaum C."/>
            <person name="Birren B."/>
        </authorList>
    </citation>
    <scope>NUCLEOTIDE SEQUENCE [LARGE SCALE GENOMIC DNA]</scope>
    <source>
        <strain evidence="1 2">NIPH 512</strain>
    </source>
</reference>
<dbReference type="EMBL" id="AYHO01000002">
    <property type="protein sequence ID" value="ESJ96070.1"/>
    <property type="molecule type" value="Genomic_DNA"/>
</dbReference>
<keyword evidence="2" id="KW-1185">Reference proteome</keyword>
<sequence>MADLPITQVGRIFSSEFGRPALALAAKGAVAQSVGDLGRVGVAVIHRGGSLAFQCHFDFEQELEPYPQRMLFDGAIVQTLISLGNQSLLGVTVVKMGAQSARPTGVMNERVGIAQVSHLAEPHDFNFDSATQNTSQPYFHFGTAAIPTLLITQAGRITPPTFSAVKDINIAWTLAPKSIDQERIGYPRINSVGVGTFDFEFTPSTPLDFSDGYRHFVFGGDHVVSQVTLGDTHGMGVNFAIKNTADTIRYAGRIASRAKFGYPALYPVREKPSHNIPLNIEFNQDIRKANPLNTPFYFFYDYEVPVQGFDLSLYGTPSIENAEDILLPTGIGGLQVGLALVELGANKAQNIDLSGEDCSLFGVNELYLSSHFIVAGAMRTDRYGVAKVSHRVLIAKPFGIASQQFGLQFVSHEVRDIQMGEGLYSSIVGSPWVSFYRRELLAKAITAPQLPQPTVSPKIIIDVEGFDATLFGERIIPESQQLYPQGFAEEYGLPDVYLSTQYIKLEGFESLGLTPVDQVYNLTQYIEMYYFAESELNPPTWSKWIHVVHGKRTVTTHGTFFQKIGRPVLDLGARVIHLKGIDTSDISAQNMISHYLRWIETTGIEPDALSQWSAIHNAASKLTLAGVESNLVFGQPGLINTRRYFPYIGAFDSLEMGEPMIADRIRSIDIESRYSIEPLTIPLPTVELYTRYIDVIGQEYGAIGAINFAVYKNIITPRWSPREYYGYPVVHNVTPEISIHGHDSAELGEPVIRLQWRELNTIGDGATLFGQTRIRDRKQKIEVHAFAPWAVGHQVHVEKTESPPFTPQYIYLNNVEIDGEWRDGHGISAPDNQVGKPYVWQNVLYVSSMQSMTIFGQTTIHCNNINVSPGIGLTPITGPTIYLKRVRVYPESIKSLFSFGKPQISPHTIWATFDAPGQANFNHQSGWDLVDSEAVFGFAKVANVILEPLHVAGFTAYSMGKPQVESSINYIRPNGIRASRMGWHEIPSMLREVVQFESNDSMAFGQLTLKILYTGPYYPRPHSLYATSFGQTHIELLHRELKMKGLDSLVMGRSHDGTLYKPQSLHVGFPMPTIPRGSNMAIFGTLFISNFIRQLDVKGFDAFVSQLDSANFGRRMKVELVDKPKHIFQTKEVFAQANDHAFYGVPDIRLAVHYIRPDGNSDQYRKGDLENTEQRIVARYIHAPGIDSSRFGYDFVGRQIMAINIEMNRELKPFNDFNF</sequence>
<accession>A0ABP2ZKA7</accession>
<gene>
    <name evidence="1" type="ORF">P800_00893</name>
</gene>
<dbReference type="Proteomes" id="UP000018465">
    <property type="component" value="Unassembled WGS sequence"/>
</dbReference>
<organism evidence="1 2">
    <name type="scientific">Acinetobacter lwoffii NCTC 5866 = CIP 64.10 = NIPH 512</name>
    <dbReference type="NCBI Taxonomy" id="981327"/>
    <lineage>
        <taxon>Bacteria</taxon>
        <taxon>Pseudomonadati</taxon>
        <taxon>Pseudomonadota</taxon>
        <taxon>Gammaproteobacteria</taxon>
        <taxon>Moraxellales</taxon>
        <taxon>Moraxellaceae</taxon>
        <taxon>Acinetobacter</taxon>
    </lineage>
</organism>
<comment type="caution">
    <text evidence="1">The sequence shown here is derived from an EMBL/GenBank/DDBJ whole genome shotgun (WGS) entry which is preliminary data.</text>
</comment>
<dbReference type="RefSeq" id="WP_004646862.1">
    <property type="nucleotide sequence ID" value="NZ_KI530561.1"/>
</dbReference>
<evidence type="ECO:0000313" key="2">
    <source>
        <dbReference type="Proteomes" id="UP000018465"/>
    </source>
</evidence>
<evidence type="ECO:0000313" key="1">
    <source>
        <dbReference type="EMBL" id="ESJ96070.1"/>
    </source>
</evidence>
<proteinExistence type="predicted"/>
<name>A0ABP2ZKA7_ACILW</name>